<feature type="domain" description="ATP-dependent RecD2 DNA helicase OB-fold" evidence="7">
    <location>
        <begin position="1"/>
        <end position="71"/>
    </location>
</feature>
<feature type="domain" description="ATP-dependent RecD2 DNA helicase-like helix-hairpin-helix" evidence="5">
    <location>
        <begin position="139"/>
        <end position="227"/>
    </location>
</feature>
<comment type="similarity">
    <text evidence="3">Belongs to the RecD family. RecD2 subfamily.</text>
</comment>
<comment type="catalytic activity">
    <reaction evidence="3">
        <text>ATP + H2O = ADP + phosphate + H(+)</text>
        <dbReference type="Rhea" id="RHEA:13065"/>
        <dbReference type="ChEBI" id="CHEBI:15377"/>
        <dbReference type="ChEBI" id="CHEBI:15378"/>
        <dbReference type="ChEBI" id="CHEBI:30616"/>
        <dbReference type="ChEBI" id="CHEBI:43474"/>
        <dbReference type="ChEBI" id="CHEBI:456216"/>
        <dbReference type="EC" id="5.6.2.3"/>
    </reaction>
</comment>
<dbReference type="Pfam" id="PF14490">
    <property type="entry name" value="HHH_RecD2"/>
    <property type="match status" value="1"/>
</dbReference>
<name>F9DY68_9BACL</name>
<dbReference type="GO" id="GO:0005524">
    <property type="term" value="F:ATP binding"/>
    <property type="evidence" value="ECO:0007669"/>
    <property type="project" value="UniProtKB-UniRule"/>
</dbReference>
<dbReference type="HOGENOM" id="CLU_007524_0_3_9"/>
<dbReference type="HAMAP" id="MF_01488">
    <property type="entry name" value="RecD2"/>
    <property type="match status" value="1"/>
</dbReference>
<evidence type="ECO:0000256" key="1">
    <source>
        <dbReference type="ARBA" id="ARBA00022741"/>
    </source>
</evidence>
<dbReference type="RefSeq" id="WP_009499465.1">
    <property type="nucleotide sequence ID" value="NZ_GL983000.1"/>
</dbReference>
<dbReference type="Pfam" id="PF23139">
    <property type="entry name" value="OB_YrrC"/>
    <property type="match status" value="1"/>
</dbReference>
<dbReference type="PANTHER" id="PTHR43788">
    <property type="entry name" value="DNA2/NAM7 HELICASE FAMILY MEMBER"/>
    <property type="match status" value="1"/>
</dbReference>
<evidence type="ECO:0000259" key="4">
    <source>
        <dbReference type="Pfam" id="PF13538"/>
    </source>
</evidence>
<reference evidence="8 9" key="1">
    <citation type="submission" date="2011-04" db="EMBL/GenBank/DDBJ databases">
        <authorList>
            <person name="Muzny D."/>
            <person name="Qin X."/>
            <person name="Deng J."/>
            <person name="Jiang H."/>
            <person name="Liu Y."/>
            <person name="Qu J."/>
            <person name="Song X.-Z."/>
            <person name="Zhang L."/>
            <person name="Thornton R."/>
            <person name="Coyle M."/>
            <person name="Francisco L."/>
            <person name="Jackson L."/>
            <person name="Javaid M."/>
            <person name="Korchina V."/>
            <person name="Kovar C."/>
            <person name="Mata R."/>
            <person name="Mathew T."/>
            <person name="Ngo R."/>
            <person name="Nguyen L."/>
            <person name="Nguyen N."/>
            <person name="Okwuonu G."/>
            <person name="Ongeri F."/>
            <person name="Pham C."/>
            <person name="Simmons D."/>
            <person name="Wilczek-Boney K."/>
            <person name="Hale W."/>
            <person name="Jakkamsetti A."/>
            <person name="Pham P."/>
            <person name="Ruth R."/>
            <person name="San Lucas F."/>
            <person name="Warren J."/>
            <person name="Zhang J."/>
            <person name="Zhao Z."/>
            <person name="Zhou C."/>
            <person name="Zhu D."/>
            <person name="Lee S."/>
            <person name="Bess C."/>
            <person name="Blankenburg K."/>
            <person name="Forbes L."/>
            <person name="Fu Q."/>
            <person name="Gubbala S."/>
            <person name="Hirani K."/>
            <person name="Jayaseelan J.C."/>
            <person name="Lara F."/>
            <person name="Munidasa M."/>
            <person name="Palculict T."/>
            <person name="Patil S."/>
            <person name="Pu L.-L."/>
            <person name="Saada N."/>
            <person name="Tang L."/>
            <person name="Weissenberger G."/>
            <person name="Zhu Y."/>
            <person name="Hemphill L."/>
            <person name="Shang Y."/>
            <person name="Youmans B."/>
            <person name="Ayvaz T."/>
            <person name="Ross M."/>
            <person name="Santibanez J."/>
            <person name="Aqrawi P."/>
            <person name="Gross S."/>
            <person name="Joshi V."/>
            <person name="Fowler G."/>
            <person name="Nazareth L."/>
            <person name="Reid J."/>
            <person name="Worley K."/>
            <person name="Petrosino J."/>
            <person name="Highlander S."/>
            <person name="Gibbs R."/>
        </authorList>
    </citation>
    <scope>NUCLEOTIDE SEQUENCE [LARGE SCALE GENOMIC DNA]</scope>
    <source>
        <strain evidence="8 9">2681</strain>
    </source>
</reference>
<evidence type="ECO:0000256" key="2">
    <source>
        <dbReference type="ARBA" id="ARBA00022840"/>
    </source>
</evidence>
<dbReference type="NCBIfam" id="TIGR01448">
    <property type="entry name" value="recD_rel"/>
    <property type="match status" value="1"/>
</dbReference>
<dbReference type="GO" id="GO:0016887">
    <property type="term" value="F:ATP hydrolysis activity"/>
    <property type="evidence" value="ECO:0007669"/>
    <property type="project" value="RHEA"/>
</dbReference>
<keyword evidence="3 8" id="KW-0347">Helicase</keyword>
<dbReference type="GO" id="GO:0003677">
    <property type="term" value="F:DNA binding"/>
    <property type="evidence" value="ECO:0007669"/>
    <property type="project" value="UniProtKB-UniRule"/>
</dbReference>
<keyword evidence="1 3" id="KW-0547">Nucleotide-binding</keyword>
<dbReference type="GO" id="GO:0017116">
    <property type="term" value="F:single-stranded DNA helicase activity"/>
    <property type="evidence" value="ECO:0007669"/>
    <property type="project" value="TreeGrafter"/>
</dbReference>
<evidence type="ECO:0000259" key="5">
    <source>
        <dbReference type="Pfam" id="PF14490"/>
    </source>
</evidence>
<keyword evidence="3" id="KW-0413">Isomerase</keyword>
<dbReference type="InterPro" id="IPR041451">
    <property type="entry name" value="RecD2_SH13"/>
</dbReference>
<dbReference type="Proteomes" id="UP000005316">
    <property type="component" value="Unassembled WGS sequence"/>
</dbReference>
<dbReference type="eggNOG" id="COG0507">
    <property type="taxonomic scope" value="Bacteria"/>
</dbReference>
<dbReference type="InterPro" id="IPR050534">
    <property type="entry name" value="Coronavir_polyprotein_1ab"/>
</dbReference>
<dbReference type="OrthoDB" id="9803432at2"/>
<dbReference type="GO" id="GO:0006310">
    <property type="term" value="P:DNA recombination"/>
    <property type="evidence" value="ECO:0007669"/>
    <property type="project" value="InterPro"/>
</dbReference>
<dbReference type="InterPro" id="IPR006345">
    <property type="entry name" value="RecD2"/>
</dbReference>
<dbReference type="CDD" id="cd18809">
    <property type="entry name" value="SF1_C_RecD"/>
    <property type="match status" value="1"/>
</dbReference>
<dbReference type="GO" id="GO:0043139">
    <property type="term" value="F:5'-3' DNA helicase activity"/>
    <property type="evidence" value="ECO:0007669"/>
    <property type="project" value="UniProtKB-UniRule"/>
</dbReference>
<keyword evidence="3" id="KW-0238">DNA-binding</keyword>
<dbReference type="Pfam" id="PF13604">
    <property type="entry name" value="AAA_30"/>
    <property type="match status" value="1"/>
</dbReference>
<comment type="function">
    <text evidence="3">DNA-dependent ATPase and ATP-dependent 5'-3' DNA helicase. Has no activity on blunt DNA or DNA with 3'-overhangs, requires at least 10 bases of 5'-ssDNA for helicase activity.</text>
</comment>
<evidence type="ECO:0000259" key="6">
    <source>
        <dbReference type="Pfam" id="PF18335"/>
    </source>
</evidence>
<comment type="caution">
    <text evidence="8">The sequence shown here is derived from an EMBL/GenBank/DDBJ whole genome shotgun (WGS) entry which is preliminary data.</text>
</comment>
<dbReference type="AlphaFoldDB" id="F9DY68"/>
<dbReference type="GO" id="GO:0009338">
    <property type="term" value="C:exodeoxyribonuclease V complex"/>
    <property type="evidence" value="ECO:0007669"/>
    <property type="project" value="TreeGrafter"/>
</dbReference>
<feature type="domain" description="UvrD-like helicase C-terminal" evidence="4">
    <location>
        <begin position="645"/>
        <end position="692"/>
    </location>
</feature>
<organism evidence="8 9">
    <name type="scientific">Sporosarcina newyorkensis 2681</name>
    <dbReference type="NCBI Taxonomy" id="1027292"/>
    <lineage>
        <taxon>Bacteria</taxon>
        <taxon>Bacillati</taxon>
        <taxon>Bacillota</taxon>
        <taxon>Bacilli</taxon>
        <taxon>Bacillales</taxon>
        <taxon>Caryophanaceae</taxon>
        <taxon>Sporosarcina</taxon>
    </lineage>
</organism>
<dbReference type="EMBL" id="AFPZ01000123">
    <property type="protein sequence ID" value="EGQ19222.1"/>
    <property type="molecule type" value="Genomic_DNA"/>
</dbReference>
<evidence type="ECO:0000313" key="8">
    <source>
        <dbReference type="EMBL" id="EGQ19222.1"/>
    </source>
</evidence>
<proteinExistence type="inferred from homology"/>
<dbReference type="Gene3D" id="1.10.10.2220">
    <property type="match status" value="1"/>
</dbReference>
<feature type="binding site" evidence="3">
    <location>
        <begin position="345"/>
        <end position="349"/>
    </location>
    <ligand>
        <name>ATP</name>
        <dbReference type="ChEBI" id="CHEBI:30616"/>
    </ligand>
</feature>
<feature type="domain" description="ATP-dependent RecD2 DNA helicase SH3" evidence="6">
    <location>
        <begin position="556"/>
        <end position="614"/>
    </location>
</feature>
<dbReference type="Gene3D" id="2.30.30.940">
    <property type="match status" value="1"/>
</dbReference>
<sequence length="738" mass="82674">MNEFIGIVVKVLYRNEDFLIAKLQTDNEELTIKGSIYGVNKGEEVKVRGTWENHTQFGKQFVVEFWERPIPQTKDQVIAFLASPLIKGCGPKQSVVIAEKLGEDALMIISEQGEASLQGIKGIGEKRASNIVESVRSTFEVQKIISELLVFGISARMAMRLYKEYESNTVAVVTENPYKLTELNLIGFLKADEIAQKIGISPLSGYRIDACVNYVLKETCFSSGHCYVLEEILLAEASRALNHNTIEENKVSMDELAQSIYRLEEKHIVIEDNCVYPKFLFTYEDRLARKLSEMKGSRDGVALPSLEKQITNYQKKQGIILAEKQRDAIRRLFEEQMLILTGGPGTGKTTVIRAMIDIYKELYPELIICLAAPTGKASRQLSEVAGHDASTIHRLIGYQQGEIPTYNWQDKLSCDLLVVDEMSMVDVQLASLLMDALENDTRILFVGDTDQLPSVNPGNVLSDMIQSGLSTVALTEVFRQAQESQIISNAHRVNQGKSLLIDSDKGDFYFIHQEDPKRIADYIVRSALRFQELGYSISDILILSPMKKGPAGTIALNDQLRDALNPADSTKNEWKIGKNLFRLGDKVIQIKNNQSKGVFNGDIGVITKISKEVNENSETVEKMTCDFMGIKVSYEKSETKELELGYAITIHKSQGGEAPIVIIPATTSHYIMLARNLMYTGMTRAKERIVLIGTEKAMEIAIRNNKLRERNSGLSNRITSYTENNNRFSTRNASGERG</sequence>
<accession>F9DY68</accession>
<dbReference type="CDD" id="cd17933">
    <property type="entry name" value="DEXSc_RecD-like"/>
    <property type="match status" value="1"/>
</dbReference>
<gene>
    <name evidence="3 8" type="primary">recD2</name>
    <name evidence="8" type="ORF">HMPREF9372_3749</name>
</gene>
<dbReference type="EC" id="5.6.2.3" evidence="3"/>
<dbReference type="InterPro" id="IPR055446">
    <property type="entry name" value="RecD2_N_OB"/>
</dbReference>
<keyword evidence="2 3" id="KW-0067">ATP-binding</keyword>
<dbReference type="Gene3D" id="3.40.50.300">
    <property type="entry name" value="P-loop containing nucleotide triphosphate hydrolases"/>
    <property type="match status" value="2"/>
</dbReference>
<dbReference type="Pfam" id="PF13538">
    <property type="entry name" value="UvrD_C_2"/>
    <property type="match status" value="1"/>
</dbReference>
<keyword evidence="3" id="KW-0378">Hydrolase</keyword>
<protein>
    <recommendedName>
        <fullName evidence="3">ATP-dependent RecD2 DNA helicase</fullName>
        <ecNumber evidence="3">5.6.2.3</ecNumber>
    </recommendedName>
    <alternativeName>
        <fullName evidence="3">DNA 5'-3' helicase subunit RecD2</fullName>
    </alternativeName>
</protein>
<evidence type="ECO:0000256" key="3">
    <source>
        <dbReference type="HAMAP-Rule" id="MF_01488"/>
    </source>
</evidence>
<dbReference type="InterPro" id="IPR027417">
    <property type="entry name" value="P-loop_NTPase"/>
</dbReference>
<evidence type="ECO:0000313" key="9">
    <source>
        <dbReference type="Proteomes" id="UP000005316"/>
    </source>
</evidence>
<evidence type="ECO:0000259" key="7">
    <source>
        <dbReference type="Pfam" id="PF23139"/>
    </source>
</evidence>
<dbReference type="InterPro" id="IPR027785">
    <property type="entry name" value="UvrD-like_helicase_C"/>
</dbReference>
<dbReference type="Pfam" id="PF18335">
    <property type="entry name" value="SH3_13"/>
    <property type="match status" value="1"/>
</dbReference>
<dbReference type="PANTHER" id="PTHR43788:SF6">
    <property type="entry name" value="DNA HELICASE B"/>
    <property type="match status" value="1"/>
</dbReference>
<dbReference type="InterPro" id="IPR029493">
    <property type="entry name" value="RecD2-like_HHH"/>
</dbReference>
<dbReference type="SUPFAM" id="SSF52540">
    <property type="entry name" value="P-loop containing nucleoside triphosphate hydrolases"/>
    <property type="match status" value="1"/>
</dbReference>